<organism evidence="7">
    <name type="scientific">seawater metagenome</name>
    <dbReference type="NCBI Taxonomy" id="1561972"/>
    <lineage>
        <taxon>unclassified sequences</taxon>
        <taxon>metagenomes</taxon>
        <taxon>ecological metagenomes</taxon>
    </lineage>
</organism>
<dbReference type="GO" id="GO:0005886">
    <property type="term" value="C:plasma membrane"/>
    <property type="evidence" value="ECO:0007669"/>
    <property type="project" value="UniProtKB-SubCell"/>
</dbReference>
<dbReference type="Pfam" id="PF12036">
    <property type="entry name" value="DUF3522"/>
    <property type="match status" value="1"/>
</dbReference>
<dbReference type="EMBL" id="CABVLZ010000001">
    <property type="protein sequence ID" value="VVU94627.1"/>
    <property type="molecule type" value="Genomic_DNA"/>
</dbReference>
<reference evidence="7" key="1">
    <citation type="submission" date="2019-09" db="EMBL/GenBank/DDBJ databases">
        <authorList>
            <person name="Needham M D."/>
        </authorList>
    </citation>
    <scope>NUCLEOTIDE SEQUENCE</scope>
</reference>
<keyword evidence="4 6" id="KW-1133">Transmembrane helix</keyword>
<dbReference type="InterPro" id="IPR021910">
    <property type="entry name" value="NGX6/PGAP6/MYMK"/>
</dbReference>
<feature type="transmembrane region" description="Helical" evidence="6">
    <location>
        <begin position="71"/>
        <end position="90"/>
    </location>
</feature>
<evidence type="ECO:0008006" key="8">
    <source>
        <dbReference type="Google" id="ProtNLM"/>
    </source>
</evidence>
<evidence type="ECO:0000256" key="6">
    <source>
        <dbReference type="SAM" id="Phobius"/>
    </source>
</evidence>
<comment type="subcellular location">
    <subcellularLocation>
        <location evidence="1">Cell membrane</location>
        <topology evidence="1">Multi-pass membrane protein</topology>
    </subcellularLocation>
</comment>
<feature type="transmembrane region" description="Helical" evidence="6">
    <location>
        <begin position="31"/>
        <end position="51"/>
    </location>
</feature>
<gene>
    <name evidence="7" type="ORF">CPAV1605_352</name>
</gene>
<proteinExistence type="predicted"/>
<evidence type="ECO:0000256" key="5">
    <source>
        <dbReference type="ARBA" id="ARBA00023136"/>
    </source>
</evidence>
<feature type="transmembrane region" description="Helical" evidence="6">
    <location>
        <begin position="155"/>
        <end position="175"/>
    </location>
</feature>
<keyword evidence="3 6" id="KW-0812">Transmembrane</keyword>
<keyword evidence="2" id="KW-1003">Cell membrane</keyword>
<keyword evidence="5 6" id="KW-0472">Membrane</keyword>
<evidence type="ECO:0000256" key="1">
    <source>
        <dbReference type="ARBA" id="ARBA00004651"/>
    </source>
</evidence>
<feature type="transmembrane region" description="Helical" evidence="6">
    <location>
        <begin position="6"/>
        <end position="24"/>
    </location>
</feature>
<accession>A0A5E8CHU3</accession>
<feature type="transmembrane region" description="Helical" evidence="6">
    <location>
        <begin position="187"/>
        <end position="205"/>
    </location>
</feature>
<evidence type="ECO:0000256" key="4">
    <source>
        <dbReference type="ARBA" id="ARBA00022989"/>
    </source>
</evidence>
<evidence type="ECO:0000256" key="2">
    <source>
        <dbReference type="ARBA" id="ARBA00022475"/>
    </source>
</evidence>
<name>A0A5E8CHU3_9ZZZZ</name>
<evidence type="ECO:0000256" key="3">
    <source>
        <dbReference type="ARBA" id="ARBA00022692"/>
    </source>
</evidence>
<evidence type="ECO:0000313" key="7">
    <source>
        <dbReference type="EMBL" id="VVU94627.1"/>
    </source>
</evidence>
<dbReference type="AlphaFoldDB" id="A0A5E8CHU3"/>
<protein>
    <recommendedName>
        <fullName evidence="8">Haemolysin-III related</fullName>
    </recommendedName>
</protein>
<sequence>MITGDFLWLILSHLTVVFPIYIGLKENIRRWLPVCITLFFTSIFSSIYHWVDQDNFDLKSFEFLGNSHEVYANMDFFCSYLSIFLTVFYTINPLQKPRHLDISLIIIVLISAFVSFIVCTWYAFTLIVTGFSLFYLVKSKDFKGKDIISNIKKNIILTLFATGFLITGIVMQYYFAIYQDPYYYRVYHGFWHFFMFLSSGLWIVWNEKFRQIENIKILCIPV</sequence>
<feature type="transmembrane region" description="Helical" evidence="6">
    <location>
        <begin position="102"/>
        <end position="135"/>
    </location>
</feature>